<accession>A0ABD0JMA9</accession>
<dbReference type="AlphaFoldDB" id="A0ABD0JMA9"/>
<proteinExistence type="predicted"/>
<keyword evidence="2" id="KW-1185">Reference proteome</keyword>
<protein>
    <submittedName>
        <fullName evidence="1">Uncharacterized protein</fullName>
    </submittedName>
</protein>
<reference evidence="1 2" key="1">
    <citation type="journal article" date="2023" name="Sci. Data">
        <title>Genome assembly of the Korean intertidal mud-creeper Batillaria attramentaria.</title>
        <authorList>
            <person name="Patra A.K."/>
            <person name="Ho P.T."/>
            <person name="Jun S."/>
            <person name="Lee S.J."/>
            <person name="Kim Y."/>
            <person name="Won Y.J."/>
        </authorList>
    </citation>
    <scope>NUCLEOTIDE SEQUENCE [LARGE SCALE GENOMIC DNA]</scope>
    <source>
        <strain evidence="1">Wonlab-2016</strain>
    </source>
</reference>
<gene>
    <name evidence="1" type="ORF">BaRGS_00032589</name>
</gene>
<organism evidence="1 2">
    <name type="scientific">Batillaria attramentaria</name>
    <dbReference type="NCBI Taxonomy" id="370345"/>
    <lineage>
        <taxon>Eukaryota</taxon>
        <taxon>Metazoa</taxon>
        <taxon>Spiralia</taxon>
        <taxon>Lophotrochozoa</taxon>
        <taxon>Mollusca</taxon>
        <taxon>Gastropoda</taxon>
        <taxon>Caenogastropoda</taxon>
        <taxon>Sorbeoconcha</taxon>
        <taxon>Cerithioidea</taxon>
        <taxon>Batillariidae</taxon>
        <taxon>Batillaria</taxon>
    </lineage>
</organism>
<name>A0ABD0JMA9_9CAEN</name>
<evidence type="ECO:0000313" key="1">
    <source>
        <dbReference type="EMBL" id="KAK7476165.1"/>
    </source>
</evidence>
<sequence length="120" mass="13779">MSAASVVVRRTKTFALYSLNFRFNFSRRPGLKKSGLKELWPFVGRLRFVGDSSLLSPASLLGFQWNGIEISRKGLLREEKINSVPIKLKKKVPRFFFFFKRSDGKEIKRGLADSGFRMGM</sequence>
<dbReference type="EMBL" id="JACVVK020000383">
    <property type="protein sequence ID" value="KAK7476165.1"/>
    <property type="molecule type" value="Genomic_DNA"/>
</dbReference>
<comment type="caution">
    <text evidence="1">The sequence shown here is derived from an EMBL/GenBank/DDBJ whole genome shotgun (WGS) entry which is preliminary data.</text>
</comment>
<dbReference type="Proteomes" id="UP001519460">
    <property type="component" value="Unassembled WGS sequence"/>
</dbReference>
<evidence type="ECO:0000313" key="2">
    <source>
        <dbReference type="Proteomes" id="UP001519460"/>
    </source>
</evidence>